<evidence type="ECO:0000313" key="4">
    <source>
        <dbReference type="Proteomes" id="UP000516134"/>
    </source>
</evidence>
<dbReference type="RefSeq" id="WP_187715691.1">
    <property type="nucleotide sequence ID" value="NZ_BAABJC010000001.1"/>
</dbReference>
<feature type="compositionally biased region" description="Polar residues" evidence="1">
    <location>
        <begin position="88"/>
        <end position="98"/>
    </location>
</feature>
<protein>
    <recommendedName>
        <fullName evidence="5">Secreted protein</fullName>
    </recommendedName>
</protein>
<name>A0ABX6T3M9_9SPHN</name>
<evidence type="ECO:0008006" key="5">
    <source>
        <dbReference type="Google" id="ProtNLM"/>
    </source>
</evidence>
<organism evidence="3 4">
    <name type="scientific">Sphingomonas daechungensis</name>
    <dbReference type="NCBI Taxonomy" id="1176646"/>
    <lineage>
        <taxon>Bacteria</taxon>
        <taxon>Pseudomonadati</taxon>
        <taxon>Pseudomonadota</taxon>
        <taxon>Alphaproteobacteria</taxon>
        <taxon>Sphingomonadales</taxon>
        <taxon>Sphingomonadaceae</taxon>
        <taxon>Sphingomonas</taxon>
    </lineage>
</organism>
<evidence type="ECO:0000256" key="2">
    <source>
        <dbReference type="SAM" id="SignalP"/>
    </source>
</evidence>
<keyword evidence="4" id="KW-1185">Reference proteome</keyword>
<feature type="compositionally biased region" description="Basic and acidic residues" evidence="1">
    <location>
        <begin position="68"/>
        <end position="77"/>
    </location>
</feature>
<proteinExistence type="predicted"/>
<feature type="chain" id="PRO_5047348686" description="Secreted protein" evidence="2">
    <location>
        <begin position="23"/>
        <end position="98"/>
    </location>
</feature>
<gene>
    <name evidence="3" type="ORF">H9L15_07400</name>
</gene>
<dbReference type="Proteomes" id="UP000516134">
    <property type="component" value="Chromosome"/>
</dbReference>
<accession>A0ABX6T3M9</accession>
<evidence type="ECO:0000256" key="1">
    <source>
        <dbReference type="SAM" id="MobiDB-lite"/>
    </source>
</evidence>
<sequence length="98" mass="10574">MLMRVIPAAALLAVLASSPLLAGEPAQSVPATNTNVGPKDEKICENITPIGSRLATKRFCGTRAEWEDRKRQDREAIENAQRSPCMLTHNSGTGRPSC</sequence>
<keyword evidence="2" id="KW-0732">Signal</keyword>
<reference evidence="3 4" key="1">
    <citation type="submission" date="2020-08" db="EMBL/GenBank/DDBJ databases">
        <title>Genome sequence of Sphingomonas daechungensis KACC 18115T.</title>
        <authorList>
            <person name="Hyun D.-W."/>
            <person name="Bae J.-W."/>
        </authorList>
    </citation>
    <scope>NUCLEOTIDE SEQUENCE [LARGE SCALE GENOMIC DNA]</scope>
    <source>
        <strain evidence="3 4">KACC 18115</strain>
    </source>
</reference>
<dbReference type="EMBL" id="CP060780">
    <property type="protein sequence ID" value="QNP44270.1"/>
    <property type="molecule type" value="Genomic_DNA"/>
</dbReference>
<evidence type="ECO:0000313" key="3">
    <source>
        <dbReference type="EMBL" id="QNP44270.1"/>
    </source>
</evidence>
<feature type="signal peptide" evidence="2">
    <location>
        <begin position="1"/>
        <end position="22"/>
    </location>
</feature>
<feature type="region of interest" description="Disordered" evidence="1">
    <location>
        <begin position="68"/>
        <end position="98"/>
    </location>
</feature>